<accession>A0A328DY43</accession>
<dbReference type="EMBL" id="NQVE01000067">
    <property type="protein sequence ID" value="RAL50140.1"/>
    <property type="molecule type" value="Genomic_DNA"/>
</dbReference>
<protein>
    <submittedName>
        <fullName evidence="2">Uncharacterized protein</fullName>
    </submittedName>
</protein>
<evidence type="ECO:0000313" key="3">
    <source>
        <dbReference type="Proteomes" id="UP000249390"/>
    </source>
</evidence>
<organism evidence="2 3">
    <name type="scientific">Cuscuta australis</name>
    <dbReference type="NCBI Taxonomy" id="267555"/>
    <lineage>
        <taxon>Eukaryota</taxon>
        <taxon>Viridiplantae</taxon>
        <taxon>Streptophyta</taxon>
        <taxon>Embryophyta</taxon>
        <taxon>Tracheophyta</taxon>
        <taxon>Spermatophyta</taxon>
        <taxon>Magnoliopsida</taxon>
        <taxon>eudicotyledons</taxon>
        <taxon>Gunneridae</taxon>
        <taxon>Pentapetalae</taxon>
        <taxon>asterids</taxon>
        <taxon>lamiids</taxon>
        <taxon>Solanales</taxon>
        <taxon>Convolvulaceae</taxon>
        <taxon>Cuscuteae</taxon>
        <taxon>Cuscuta</taxon>
        <taxon>Cuscuta subgen. Grammica</taxon>
        <taxon>Cuscuta sect. Cleistogrammica</taxon>
    </lineage>
</organism>
<keyword evidence="3" id="KW-1185">Reference proteome</keyword>
<sequence>MKNDTLIDHEDLHTNHLFCLASFHFLGNNCIVPLVRGKLTSSSRIETRGSLLEPLAHGVRGEDGTSGPLSSSGPEATLIDSLIPMISPAPEVEKIGKIEKQSTDQQAQIEILEKESAKQQAQIAGLIARANSCYAKGKYDMQACIYGQIEEDLPLELSMESWFHWPDGLRRPKELGPSSPATRPQ</sequence>
<dbReference type="AlphaFoldDB" id="A0A328DY43"/>
<proteinExistence type="predicted"/>
<dbReference type="Proteomes" id="UP000249390">
    <property type="component" value="Unassembled WGS sequence"/>
</dbReference>
<comment type="caution">
    <text evidence="2">The sequence shown here is derived from an EMBL/GenBank/DDBJ whole genome shotgun (WGS) entry which is preliminary data.</text>
</comment>
<keyword evidence="1" id="KW-0175">Coiled coil</keyword>
<evidence type="ECO:0000256" key="1">
    <source>
        <dbReference type="SAM" id="Coils"/>
    </source>
</evidence>
<name>A0A328DY43_9ASTE</name>
<gene>
    <name evidence="2" type="ORF">DM860_007814</name>
</gene>
<reference evidence="2 3" key="1">
    <citation type="submission" date="2018-06" db="EMBL/GenBank/DDBJ databases">
        <title>The Genome of Cuscuta australis (Dodder) Provides Insight into the Evolution of Plant Parasitism.</title>
        <authorList>
            <person name="Liu H."/>
        </authorList>
    </citation>
    <scope>NUCLEOTIDE SEQUENCE [LARGE SCALE GENOMIC DNA]</scope>
    <source>
        <strain evidence="3">cv. Yunnan</strain>
        <tissue evidence="2">Vines</tissue>
    </source>
</reference>
<feature type="coiled-coil region" evidence="1">
    <location>
        <begin position="95"/>
        <end position="129"/>
    </location>
</feature>
<evidence type="ECO:0000313" key="2">
    <source>
        <dbReference type="EMBL" id="RAL50140.1"/>
    </source>
</evidence>